<reference evidence="2" key="1">
    <citation type="journal article" date="2017" name="Genome Biol. Evol.">
        <title>The complete genome sequence of the phytopathogenic fungus Sclerotinia sclerotiorum reveals insights into the genome architecture of broad host range pathogens.</title>
        <authorList>
            <person name="Derbyshire M."/>
            <person name="Denton-Giles M."/>
            <person name="Hegedus D."/>
            <person name="Seifbarghy S."/>
            <person name="Rollins J."/>
            <person name="van Kan J."/>
            <person name="Seidl M.F."/>
            <person name="Faino L."/>
            <person name="Mbengue M."/>
            <person name="Navaud O."/>
            <person name="Raffaele S."/>
            <person name="Hammond-Kosack K."/>
            <person name="Heard S."/>
            <person name="Oliver R."/>
        </authorList>
    </citation>
    <scope>NUCLEOTIDE SEQUENCE [LARGE SCALE GENOMIC DNA]</scope>
    <source>
        <strain evidence="2">ATCC 18683 / 1980 / Ss-1</strain>
    </source>
</reference>
<name>A0A1D9PZF1_SCLS1</name>
<gene>
    <name evidence="1" type="ORF">sscle_03g027020</name>
</gene>
<dbReference type="VEuPathDB" id="FungiDB:sscle_03g027020"/>
<organism evidence="1 2">
    <name type="scientific">Sclerotinia sclerotiorum (strain ATCC 18683 / 1980 / Ss-1)</name>
    <name type="common">White mold</name>
    <name type="synonym">Whetzelinia sclerotiorum</name>
    <dbReference type="NCBI Taxonomy" id="665079"/>
    <lineage>
        <taxon>Eukaryota</taxon>
        <taxon>Fungi</taxon>
        <taxon>Dikarya</taxon>
        <taxon>Ascomycota</taxon>
        <taxon>Pezizomycotina</taxon>
        <taxon>Leotiomycetes</taxon>
        <taxon>Helotiales</taxon>
        <taxon>Sclerotiniaceae</taxon>
        <taxon>Sclerotinia</taxon>
    </lineage>
</organism>
<dbReference type="AlphaFoldDB" id="A0A1D9PZF1"/>
<accession>A0A1D9PZF1</accession>
<evidence type="ECO:0000313" key="2">
    <source>
        <dbReference type="Proteomes" id="UP000177798"/>
    </source>
</evidence>
<dbReference type="EMBL" id="CP017816">
    <property type="protein sequence ID" value="APA07932.1"/>
    <property type="molecule type" value="Genomic_DNA"/>
</dbReference>
<evidence type="ECO:0000313" key="1">
    <source>
        <dbReference type="EMBL" id="APA07932.1"/>
    </source>
</evidence>
<dbReference type="OrthoDB" id="10445420at2759"/>
<protein>
    <submittedName>
        <fullName evidence="1">Uncharacterized protein</fullName>
    </submittedName>
</protein>
<dbReference type="Proteomes" id="UP000177798">
    <property type="component" value="Chromosome 3"/>
</dbReference>
<sequence length="57" mass="6222">MDELFEGPELVEQLSRLVKKNNSGGASTFGAQRMQTELTGDMYSVHDVTADANADMD</sequence>
<proteinExistence type="predicted"/>